<keyword evidence="2" id="KW-1185">Reference proteome</keyword>
<comment type="caution">
    <text evidence="1">The sequence shown here is derived from an EMBL/GenBank/DDBJ whole genome shotgun (WGS) entry which is preliminary data.</text>
</comment>
<proteinExistence type="predicted"/>
<evidence type="ECO:0000313" key="2">
    <source>
        <dbReference type="Proteomes" id="UP000799776"/>
    </source>
</evidence>
<accession>A0A9P4HKL0</accession>
<name>A0A9P4HKL0_9PEZI</name>
<dbReference type="EMBL" id="ML978809">
    <property type="protein sequence ID" value="KAF2083289.1"/>
    <property type="molecule type" value="Genomic_DNA"/>
</dbReference>
<organism evidence="1 2">
    <name type="scientific">Saccharata proteae CBS 121410</name>
    <dbReference type="NCBI Taxonomy" id="1314787"/>
    <lineage>
        <taxon>Eukaryota</taxon>
        <taxon>Fungi</taxon>
        <taxon>Dikarya</taxon>
        <taxon>Ascomycota</taxon>
        <taxon>Pezizomycotina</taxon>
        <taxon>Dothideomycetes</taxon>
        <taxon>Dothideomycetes incertae sedis</taxon>
        <taxon>Botryosphaeriales</taxon>
        <taxon>Saccharataceae</taxon>
        <taxon>Saccharata</taxon>
    </lineage>
</organism>
<dbReference type="Proteomes" id="UP000799776">
    <property type="component" value="Unassembled WGS sequence"/>
</dbReference>
<sequence>MLSAVASDPERLMMALERTEALDKRTVWHLFEEGQHPGRSLFPRECLPAAGWQSRLLQEQSLREAAFLNGMVKSLTRRDALPDEVLAWMLEELPLCPRDDLANAYVDVLESCPEQMRSLLDLGRIQSLFTQLRAKKELLDIAAEPQPNQKMRKDTSRRQPPRLRWLVDLLGRLASSLSSDVRDYALAVLIRISPDDSIQDNAGLRHVITSTIGALMNSIPISDAESTLERTASQLYTWARDPILQFRTFSCLPAYNPRQCTFRRHLALAFFLGSAKALSIPFTSPDLLDAVLHRLETSSDFVFTHGTDYARVSALFNLLDTAIDAGFSDRSFAEAADQAVARKAEEEFNEGVDDLAGAVRRVMSQIRGSGIESLPKSEAKSVMERLAYRLEAAVRTKEKSGRSVFDSAVMEGEKEALSRWLGIGGAKDPAGL</sequence>
<dbReference type="OrthoDB" id="5350396at2759"/>
<evidence type="ECO:0000313" key="1">
    <source>
        <dbReference type="EMBL" id="KAF2083289.1"/>
    </source>
</evidence>
<dbReference type="AlphaFoldDB" id="A0A9P4HKL0"/>
<reference evidence="1" key="1">
    <citation type="journal article" date="2020" name="Stud. Mycol.">
        <title>101 Dothideomycetes genomes: a test case for predicting lifestyles and emergence of pathogens.</title>
        <authorList>
            <person name="Haridas S."/>
            <person name="Albert R."/>
            <person name="Binder M."/>
            <person name="Bloem J."/>
            <person name="Labutti K."/>
            <person name="Salamov A."/>
            <person name="Andreopoulos B."/>
            <person name="Baker S."/>
            <person name="Barry K."/>
            <person name="Bills G."/>
            <person name="Bluhm B."/>
            <person name="Cannon C."/>
            <person name="Castanera R."/>
            <person name="Culley D."/>
            <person name="Daum C."/>
            <person name="Ezra D."/>
            <person name="Gonzalez J."/>
            <person name="Henrissat B."/>
            <person name="Kuo A."/>
            <person name="Liang C."/>
            <person name="Lipzen A."/>
            <person name="Lutzoni F."/>
            <person name="Magnuson J."/>
            <person name="Mondo S."/>
            <person name="Nolan M."/>
            <person name="Ohm R."/>
            <person name="Pangilinan J."/>
            <person name="Park H.-J."/>
            <person name="Ramirez L."/>
            <person name="Alfaro M."/>
            <person name="Sun H."/>
            <person name="Tritt A."/>
            <person name="Yoshinaga Y."/>
            <person name="Zwiers L.-H."/>
            <person name="Turgeon B."/>
            <person name="Goodwin S."/>
            <person name="Spatafora J."/>
            <person name="Crous P."/>
            <person name="Grigoriev I."/>
        </authorList>
    </citation>
    <scope>NUCLEOTIDE SEQUENCE</scope>
    <source>
        <strain evidence="1">CBS 121410</strain>
    </source>
</reference>
<gene>
    <name evidence="1" type="ORF">K490DRAFT_52054</name>
</gene>
<protein>
    <submittedName>
        <fullName evidence="1">Uncharacterized protein</fullName>
    </submittedName>
</protein>